<dbReference type="PROSITE" id="PS00330">
    <property type="entry name" value="HEMOLYSIN_CALCIUM"/>
    <property type="match status" value="7"/>
</dbReference>
<evidence type="ECO:0000256" key="1">
    <source>
        <dbReference type="ARBA" id="ARBA00004613"/>
    </source>
</evidence>
<dbReference type="InterPro" id="IPR050557">
    <property type="entry name" value="RTX_toxin/Mannuronan_C5-epim"/>
</dbReference>
<name>A0A4R2BJV4_9HYPH</name>
<protein>
    <submittedName>
        <fullName evidence="3">Hemolysin type calcium-binding protein</fullName>
    </submittedName>
</protein>
<sequence>MSKNVKSKAPLPAALALDPLAAGYTIPGVGNQTVNGDGGSNSIATGSGEDTITGGLGADTINAGTGDDEISNLGVADLAGDRIDGGLGFDELRVDFSASGKGVSFAAFDPIVSKSVLGAMIVNVESFELVGSNYADTFTGGRWDDWFEGGAGNDVLSGGIGEDWLEGDAGNDRIYGGNGGDSVLGGIGDDYLSGGYGIDWLSADDGNDTLLGGAGGDYLYGSYGNDNIKGESGTDTISGGSGRDIIDGGSEDDYLAGDGDDDTVLGGAGNDTIRHNMENWAGDGKDVLDGGVGYDEVELIGLSGTFTAKASSIKQTLSNGTTVVNFEAYDIYGSDATDRFTGWTGADTLSGKSGNDTLVGLGGNDHLDGGLGSDVLDGGDGNDLLIVGSGGKDTIKAGSGTDSVWIDRSDIDSAMTFTVSGTTAELSDGTVVTDGENFTIDTGNGSDVISAGTAAYINVDAGAGNNRLTGGKGSDSFYSTSGSDTVLGGDGDDRIADYGGGTNRLDGGNGNDTISAATETGTALTTMLGGAGDDSLSVNYAGGSTAGRYAVDGGSGTDTVWISRNDSTKNLSFVLSANATVVNGDITVRNVEVVNFTSGAGHDSLTAGNLDDDLNGMGGNDTLKGLAGNDELTGWTGADRLYGGDGNDVLWACGGIKDTSADWLYGEKGNDVLNINAGDYASGGDGFDRLVIEFGDETFDVSFAFGNGLVKVNANTSFTGMEALEYVGGSGRDTVTGSAQIDYLDGGLGNDTLRGGAGNDYLVDGKGNDKLYGDAGNDTFDRSNDETGTDYFDGGSGVDTLEFDIVSDRSVIVDLENSARNGGVATGLTLVSIENVVGHNNDDTILGNSAGNSLSGGLGDDRLDGRAGNDKLEGGAHGDLLTGGTGADQFIYASGDSIGSGDQITDFKRGEDKLVIDKSAFHFSNLVLYSGTDQKATGTAAQFFFETDNGRLWYDADGTGNEADAVLMATLNKVTSLAATDFLLVA</sequence>
<evidence type="ECO:0000313" key="3">
    <source>
        <dbReference type="EMBL" id="TCN26379.1"/>
    </source>
</evidence>
<dbReference type="PANTHER" id="PTHR38340:SF1">
    <property type="entry name" value="S-LAYER PROTEIN"/>
    <property type="match status" value="1"/>
</dbReference>
<reference evidence="3 4" key="1">
    <citation type="submission" date="2019-03" db="EMBL/GenBank/DDBJ databases">
        <title>Genomic Encyclopedia of Type Strains, Phase IV (KMG-V): Genome sequencing to study the core and pangenomes of soil and plant-associated prokaryotes.</title>
        <authorList>
            <person name="Whitman W."/>
        </authorList>
    </citation>
    <scope>NUCLEOTIDE SEQUENCE [LARGE SCALE GENOMIC DNA]</scope>
    <source>
        <strain evidence="3 4">23C40</strain>
    </source>
</reference>
<dbReference type="PRINTS" id="PR00313">
    <property type="entry name" value="CABNDNGRPT"/>
</dbReference>
<dbReference type="GO" id="GO:0005509">
    <property type="term" value="F:calcium ion binding"/>
    <property type="evidence" value="ECO:0007669"/>
    <property type="project" value="InterPro"/>
</dbReference>
<dbReference type="Proteomes" id="UP000295043">
    <property type="component" value="Unassembled WGS sequence"/>
</dbReference>
<dbReference type="InterPro" id="IPR018511">
    <property type="entry name" value="Hemolysin-typ_Ca-bd_CS"/>
</dbReference>
<dbReference type="GO" id="GO:0005576">
    <property type="term" value="C:extracellular region"/>
    <property type="evidence" value="ECO:0007669"/>
    <property type="project" value="UniProtKB-SubCell"/>
</dbReference>
<dbReference type="InterPro" id="IPR001343">
    <property type="entry name" value="Hemolysn_Ca-bd"/>
</dbReference>
<dbReference type="RefSeq" id="WP_132078675.1">
    <property type="nucleotide sequence ID" value="NZ_SLVU01000017.1"/>
</dbReference>
<accession>A0A4R2BJV4</accession>
<comment type="caution">
    <text evidence="3">The sequence shown here is derived from an EMBL/GenBank/DDBJ whole genome shotgun (WGS) entry which is preliminary data.</text>
</comment>
<proteinExistence type="predicted"/>
<dbReference type="Gene3D" id="2.150.10.10">
    <property type="entry name" value="Serralysin-like metalloprotease, C-terminal"/>
    <property type="match status" value="6"/>
</dbReference>
<dbReference type="AlphaFoldDB" id="A0A4R2BJV4"/>
<gene>
    <name evidence="3" type="ORF">EV184_11728</name>
</gene>
<dbReference type="PANTHER" id="PTHR38340">
    <property type="entry name" value="S-LAYER PROTEIN"/>
    <property type="match status" value="1"/>
</dbReference>
<dbReference type="Pfam" id="PF00353">
    <property type="entry name" value="HemolysinCabind"/>
    <property type="match status" value="13"/>
</dbReference>
<dbReference type="SUPFAM" id="SSF51120">
    <property type="entry name" value="beta-Roll"/>
    <property type="match status" value="7"/>
</dbReference>
<evidence type="ECO:0000256" key="2">
    <source>
        <dbReference type="ARBA" id="ARBA00022525"/>
    </source>
</evidence>
<dbReference type="EMBL" id="SLVU01000017">
    <property type="protein sequence ID" value="TCN26379.1"/>
    <property type="molecule type" value="Genomic_DNA"/>
</dbReference>
<organism evidence="3 4">
    <name type="scientific">Sinorhizobium americanum</name>
    <dbReference type="NCBI Taxonomy" id="194963"/>
    <lineage>
        <taxon>Bacteria</taxon>
        <taxon>Pseudomonadati</taxon>
        <taxon>Pseudomonadota</taxon>
        <taxon>Alphaproteobacteria</taxon>
        <taxon>Hyphomicrobiales</taxon>
        <taxon>Rhizobiaceae</taxon>
        <taxon>Sinorhizobium/Ensifer group</taxon>
        <taxon>Sinorhizobium</taxon>
    </lineage>
</organism>
<comment type="subcellular location">
    <subcellularLocation>
        <location evidence="1">Secreted</location>
    </subcellularLocation>
</comment>
<keyword evidence="2" id="KW-0964">Secreted</keyword>
<evidence type="ECO:0000313" key="4">
    <source>
        <dbReference type="Proteomes" id="UP000295043"/>
    </source>
</evidence>
<dbReference type="InterPro" id="IPR011049">
    <property type="entry name" value="Serralysin-like_metalloprot_C"/>
</dbReference>